<accession>A0A9W4TBX2</accession>
<sequence length="56" mass="6558">MEWSIFKDDTLNNSILFVLSKSPWKEIGIEIENNKKSMPLDFERPPLPLLKSKLPE</sequence>
<feature type="non-terminal residue" evidence="1">
    <location>
        <position position="56"/>
    </location>
</feature>
<evidence type="ECO:0000313" key="1">
    <source>
        <dbReference type="EMBL" id="CAI2200421.1"/>
    </source>
</evidence>
<reference evidence="1" key="1">
    <citation type="submission" date="2022-08" db="EMBL/GenBank/DDBJ databases">
        <authorList>
            <person name="Kallberg Y."/>
            <person name="Tangrot J."/>
            <person name="Rosling A."/>
        </authorList>
    </citation>
    <scope>NUCLEOTIDE SEQUENCE</scope>
    <source>
        <strain evidence="1">Wild A</strain>
    </source>
</reference>
<dbReference type="AlphaFoldDB" id="A0A9W4TBX2"/>
<comment type="caution">
    <text evidence="1">The sequence shown here is derived from an EMBL/GenBank/DDBJ whole genome shotgun (WGS) entry which is preliminary data.</text>
</comment>
<dbReference type="Proteomes" id="UP001153678">
    <property type="component" value="Unassembled WGS sequence"/>
</dbReference>
<protein>
    <submittedName>
        <fullName evidence="1">16545_t:CDS:1</fullName>
    </submittedName>
</protein>
<evidence type="ECO:0000313" key="2">
    <source>
        <dbReference type="Proteomes" id="UP001153678"/>
    </source>
</evidence>
<gene>
    <name evidence="1" type="ORF">FWILDA_LOCUS19560</name>
</gene>
<organism evidence="1 2">
    <name type="scientific">Funneliformis geosporum</name>
    <dbReference type="NCBI Taxonomy" id="1117311"/>
    <lineage>
        <taxon>Eukaryota</taxon>
        <taxon>Fungi</taxon>
        <taxon>Fungi incertae sedis</taxon>
        <taxon>Mucoromycota</taxon>
        <taxon>Glomeromycotina</taxon>
        <taxon>Glomeromycetes</taxon>
        <taxon>Glomerales</taxon>
        <taxon>Glomeraceae</taxon>
        <taxon>Funneliformis</taxon>
    </lineage>
</organism>
<name>A0A9W4TBX2_9GLOM</name>
<proteinExistence type="predicted"/>
<dbReference type="OrthoDB" id="2412881at2759"/>
<keyword evidence="2" id="KW-1185">Reference proteome</keyword>
<dbReference type="EMBL" id="CAMKVN010024323">
    <property type="protein sequence ID" value="CAI2200421.1"/>
    <property type="molecule type" value="Genomic_DNA"/>
</dbReference>